<comment type="caution">
    <text evidence="8">The sequence shown here is derived from an EMBL/GenBank/DDBJ whole genome shotgun (WGS) entry which is preliminary data.</text>
</comment>
<feature type="domain" description="Luciferase-like" evidence="7">
    <location>
        <begin position="27"/>
        <end position="387"/>
    </location>
</feature>
<dbReference type="Proteomes" id="UP000648075">
    <property type="component" value="Unassembled WGS sequence"/>
</dbReference>
<dbReference type="PANTHER" id="PTHR30011:SF16">
    <property type="entry name" value="C2H2 FINGER DOMAIN TRANSCRIPTION FACTOR (EUROFUNG)-RELATED"/>
    <property type="match status" value="1"/>
</dbReference>
<evidence type="ECO:0000256" key="1">
    <source>
        <dbReference type="ARBA" id="ARBA00022630"/>
    </source>
</evidence>
<dbReference type="GO" id="GO:0016705">
    <property type="term" value="F:oxidoreductase activity, acting on paired donors, with incorporation or reduction of molecular oxygen"/>
    <property type="evidence" value="ECO:0007669"/>
    <property type="project" value="InterPro"/>
</dbReference>
<comment type="similarity">
    <text evidence="5">Belongs to the NtaA/SnaA/DszA monooxygenase family.</text>
</comment>
<reference evidence="8" key="2">
    <citation type="submission" date="2020-09" db="EMBL/GenBank/DDBJ databases">
        <authorList>
            <person name="Sun Q."/>
            <person name="Kim S."/>
        </authorList>
    </citation>
    <scope>NUCLEOTIDE SEQUENCE</scope>
    <source>
        <strain evidence="8">KCTC 32255</strain>
    </source>
</reference>
<dbReference type="CDD" id="cd01095">
    <property type="entry name" value="Nitrilotriacetate_monoxgenase"/>
    <property type="match status" value="1"/>
</dbReference>
<keyword evidence="9" id="KW-1185">Reference proteome</keyword>
<dbReference type="RefSeq" id="WP_189621832.1">
    <property type="nucleotide sequence ID" value="NZ_BMZA01000012.1"/>
</dbReference>
<dbReference type="InterPro" id="IPR036661">
    <property type="entry name" value="Luciferase-like_sf"/>
</dbReference>
<proteinExistence type="inferred from homology"/>
<dbReference type="InterPro" id="IPR051260">
    <property type="entry name" value="Diverse_substr_monoxygenases"/>
</dbReference>
<evidence type="ECO:0000256" key="5">
    <source>
        <dbReference type="ARBA" id="ARBA00033748"/>
    </source>
</evidence>
<dbReference type="AlphaFoldDB" id="A0A918UHY4"/>
<accession>A0A918UHY4</accession>
<dbReference type="PANTHER" id="PTHR30011">
    <property type="entry name" value="ALKANESULFONATE MONOOXYGENASE-RELATED"/>
    <property type="match status" value="1"/>
</dbReference>
<evidence type="ECO:0000256" key="2">
    <source>
        <dbReference type="ARBA" id="ARBA00022643"/>
    </source>
</evidence>
<dbReference type="Pfam" id="PF00296">
    <property type="entry name" value="Bac_luciferase"/>
    <property type="match status" value="1"/>
</dbReference>
<feature type="binding site" evidence="6">
    <location>
        <position position="151"/>
    </location>
    <ligand>
        <name>FMN</name>
        <dbReference type="ChEBI" id="CHEBI:58210"/>
    </ligand>
</feature>
<evidence type="ECO:0000313" key="8">
    <source>
        <dbReference type="EMBL" id="GGZ11251.1"/>
    </source>
</evidence>
<evidence type="ECO:0000259" key="7">
    <source>
        <dbReference type="Pfam" id="PF00296"/>
    </source>
</evidence>
<reference evidence="8" key="1">
    <citation type="journal article" date="2014" name="Int. J. Syst. Evol. Microbiol.">
        <title>Complete genome sequence of Corynebacterium casei LMG S-19264T (=DSM 44701T), isolated from a smear-ripened cheese.</title>
        <authorList>
            <consortium name="US DOE Joint Genome Institute (JGI-PGF)"/>
            <person name="Walter F."/>
            <person name="Albersmeier A."/>
            <person name="Kalinowski J."/>
            <person name="Ruckert C."/>
        </authorList>
    </citation>
    <scope>NUCLEOTIDE SEQUENCE</scope>
    <source>
        <strain evidence="8">KCTC 32255</strain>
    </source>
</reference>
<keyword evidence="1 6" id="KW-0285">Flavoprotein</keyword>
<keyword evidence="3" id="KW-0560">Oxidoreductase</keyword>
<dbReference type="InterPro" id="IPR011251">
    <property type="entry name" value="Luciferase-like_dom"/>
</dbReference>
<dbReference type="SUPFAM" id="SSF51679">
    <property type="entry name" value="Bacterial luciferase-like"/>
    <property type="match status" value="1"/>
</dbReference>
<dbReference type="NCBIfam" id="TIGR03860">
    <property type="entry name" value="FMN_nitrolo"/>
    <property type="match status" value="1"/>
</dbReference>
<feature type="binding site" evidence="6">
    <location>
        <position position="58"/>
    </location>
    <ligand>
        <name>FMN</name>
        <dbReference type="ChEBI" id="CHEBI:58210"/>
    </ligand>
</feature>
<feature type="binding site" evidence="6">
    <location>
        <position position="155"/>
    </location>
    <ligand>
        <name>FMN</name>
        <dbReference type="ChEBI" id="CHEBI:58210"/>
    </ligand>
</feature>
<dbReference type="InterPro" id="IPR016215">
    <property type="entry name" value="NTA_MOA"/>
</dbReference>
<organism evidence="8 9">
    <name type="scientific">Novosphingobium colocasiae</name>
    <dbReference type="NCBI Taxonomy" id="1256513"/>
    <lineage>
        <taxon>Bacteria</taxon>
        <taxon>Pseudomonadati</taxon>
        <taxon>Pseudomonadota</taxon>
        <taxon>Alphaproteobacteria</taxon>
        <taxon>Sphingomonadales</taxon>
        <taxon>Sphingomonadaceae</taxon>
        <taxon>Novosphingobium</taxon>
    </lineage>
</organism>
<keyword evidence="4 8" id="KW-0503">Monooxygenase</keyword>
<evidence type="ECO:0000313" key="9">
    <source>
        <dbReference type="Proteomes" id="UP000648075"/>
    </source>
</evidence>
<feature type="binding site" evidence="6">
    <location>
        <position position="226"/>
    </location>
    <ligand>
        <name>FMN</name>
        <dbReference type="ChEBI" id="CHEBI:58210"/>
    </ligand>
</feature>
<evidence type="ECO:0000256" key="4">
    <source>
        <dbReference type="ARBA" id="ARBA00023033"/>
    </source>
</evidence>
<sequence>MTSRQMVTSLILDAFGGHQAAWLTAPRSSANPSTDIAHFVDIAQRAEKAKLDFVFVADFPAIPDGSLEQLSRSAVSMSVLEPATLLTALAMSTKHIGVLGTASTSYYEPYNVARLWGSLDHISGGRAGLNVVTTRSRSASFNFGKDDLDEHDTRYERADEFVEVLNGLWDSWDDDAFIRDYDEVRFFDPTKLHTLDHKGKFFNVRGPLNLSRSAQGRPVISQAGGSEAGKELAAKTADVVFINAPTLEFAQNFYADLKGRLAKFGRQQDELKIVSGLTIVTGSTQEEAERRTADVSRHIHPEIGRQMISGVLDTDLSDVDYDSRIPQSKILDNVNKGQTYFGLIRKFVEEGRTLREIAAHFAEARVGSIVKGTPEQIADKMQAWFEARGSDGFMMRAMTVPGNLDDICEEVIPELRRRGLVRTEYTGDTLRENLGLDVAPSRYLGRIGA</sequence>
<evidence type="ECO:0000256" key="6">
    <source>
        <dbReference type="PIRSR" id="PIRSR000337-1"/>
    </source>
</evidence>
<feature type="binding site" evidence="6">
    <location>
        <position position="101"/>
    </location>
    <ligand>
        <name>FMN</name>
        <dbReference type="ChEBI" id="CHEBI:58210"/>
    </ligand>
</feature>
<protein>
    <submittedName>
        <fullName evidence="8">Monooxygenase</fullName>
    </submittedName>
</protein>
<gene>
    <name evidence="8" type="ORF">GCM10011614_27770</name>
</gene>
<name>A0A918UHY4_9SPHN</name>
<keyword evidence="2 6" id="KW-0288">FMN</keyword>
<dbReference type="Gene3D" id="3.20.20.30">
    <property type="entry name" value="Luciferase-like domain"/>
    <property type="match status" value="1"/>
</dbReference>
<dbReference type="PIRSF" id="PIRSF000337">
    <property type="entry name" value="NTA_MOA"/>
    <property type="match status" value="1"/>
</dbReference>
<dbReference type="GO" id="GO:0004497">
    <property type="term" value="F:monooxygenase activity"/>
    <property type="evidence" value="ECO:0007669"/>
    <property type="project" value="UniProtKB-KW"/>
</dbReference>
<dbReference type="EMBL" id="BMZA01000012">
    <property type="protein sequence ID" value="GGZ11251.1"/>
    <property type="molecule type" value="Genomic_DNA"/>
</dbReference>
<evidence type="ECO:0000256" key="3">
    <source>
        <dbReference type="ARBA" id="ARBA00023002"/>
    </source>
</evidence>